<name>A0A2M6W4J8_9BACT</name>
<organism evidence="4 5">
    <name type="scientific">Candidatus Magasanikbacteria bacterium CG10_big_fil_rev_8_21_14_0_10_40_10</name>
    <dbReference type="NCBI Taxonomy" id="1974648"/>
    <lineage>
        <taxon>Bacteria</taxon>
        <taxon>Candidatus Magasanikiibacteriota</taxon>
    </lineage>
</organism>
<dbReference type="Proteomes" id="UP000231183">
    <property type="component" value="Unassembled WGS sequence"/>
</dbReference>
<dbReference type="EMBL" id="PFBX01000014">
    <property type="protein sequence ID" value="PIT87645.1"/>
    <property type="molecule type" value="Genomic_DNA"/>
</dbReference>
<comment type="caution">
    <text evidence="4">The sequence shown here is derived from an EMBL/GenBank/DDBJ whole genome shotgun (WGS) entry which is preliminary data.</text>
</comment>
<feature type="chain" id="PRO_5014630450" description="Transglycosylase SLT domain-containing protein" evidence="2">
    <location>
        <begin position="28"/>
        <end position="494"/>
    </location>
</feature>
<proteinExistence type="predicted"/>
<feature type="domain" description="Transglycosylase SLT" evidence="3">
    <location>
        <begin position="315"/>
        <end position="420"/>
    </location>
</feature>
<dbReference type="Pfam" id="PF01464">
    <property type="entry name" value="SLT"/>
    <property type="match status" value="1"/>
</dbReference>
<dbReference type="SUPFAM" id="SSF53955">
    <property type="entry name" value="Lysozyme-like"/>
    <property type="match status" value="1"/>
</dbReference>
<accession>A0A2M6W4J8</accession>
<keyword evidence="1" id="KW-1133">Transmembrane helix</keyword>
<dbReference type="AlphaFoldDB" id="A0A2M6W4J8"/>
<dbReference type="Gene3D" id="1.10.530.10">
    <property type="match status" value="1"/>
</dbReference>
<evidence type="ECO:0000313" key="5">
    <source>
        <dbReference type="Proteomes" id="UP000231183"/>
    </source>
</evidence>
<feature type="transmembrane region" description="Helical" evidence="1">
    <location>
        <begin position="237"/>
        <end position="257"/>
    </location>
</feature>
<feature type="signal peptide" evidence="2">
    <location>
        <begin position="1"/>
        <end position="27"/>
    </location>
</feature>
<evidence type="ECO:0000259" key="3">
    <source>
        <dbReference type="Pfam" id="PF01464"/>
    </source>
</evidence>
<keyword evidence="1" id="KW-0812">Transmembrane</keyword>
<feature type="transmembrane region" description="Helical" evidence="1">
    <location>
        <begin position="198"/>
        <end position="216"/>
    </location>
</feature>
<evidence type="ECO:0000313" key="4">
    <source>
        <dbReference type="EMBL" id="PIT87645.1"/>
    </source>
</evidence>
<dbReference type="InterPro" id="IPR008258">
    <property type="entry name" value="Transglycosylase_SLT_dom_1"/>
</dbReference>
<protein>
    <recommendedName>
        <fullName evidence="3">Transglycosylase SLT domain-containing protein</fullName>
    </recommendedName>
</protein>
<sequence>MKRVKTKIIIFLLLFISIFGLYSNAQATSCIGWDNTFKTLKCYPTGDEHCKNPNNVNDPINGEGWKLLGPWFGINAHNETDCAYLKTSAVHFFCQMPDSGKCYAKSSFILIGSACDKYPTAKIFNSYYECCLDKSTCTAGSLNTTEKPPEFQWEVSTPTINIRIPGLTFADIEKTVKMNSFGKYYAEIPWIGQYFTSIYSFSLSIVSIVAVVMLIVQGMIVMTSAGGERKAGAYKKIWQVLVGLGIMWGSYLILYNINPALVKFESLKVQIINQEDLTDIDKGDDPEKTVAGCNNKKPITDTTYDLTFKKVASMYSGIDWRLLKAIAFMESGLDSNCVNKVGFTGLFQFKESTCPKSLGTKCQNLTNPEYNTQAAAIMLKKNTDFIKKLCPKADEKMFYTLLYMSHNSGTGAVACATKTKCSVQTTQNGNPEEITSNGSCTMEGIKQGVQAFWVNHWKYKAKLAGADAGRPLRTYNYSVKTADQIISLINKLPK</sequence>
<evidence type="ECO:0000256" key="1">
    <source>
        <dbReference type="SAM" id="Phobius"/>
    </source>
</evidence>
<gene>
    <name evidence="4" type="ORF">COU31_01690</name>
</gene>
<keyword evidence="1" id="KW-0472">Membrane</keyword>
<dbReference type="InterPro" id="IPR023346">
    <property type="entry name" value="Lysozyme-like_dom_sf"/>
</dbReference>
<keyword evidence="2" id="KW-0732">Signal</keyword>
<evidence type="ECO:0000256" key="2">
    <source>
        <dbReference type="SAM" id="SignalP"/>
    </source>
</evidence>
<reference evidence="5" key="1">
    <citation type="submission" date="2017-09" db="EMBL/GenBank/DDBJ databases">
        <title>Depth-based differentiation of microbial function through sediment-hosted aquifers and enrichment of novel symbionts in the deep terrestrial subsurface.</title>
        <authorList>
            <person name="Probst A.J."/>
            <person name="Ladd B."/>
            <person name="Jarett J.K."/>
            <person name="Geller-Mcgrath D.E."/>
            <person name="Sieber C.M.K."/>
            <person name="Emerson J.B."/>
            <person name="Anantharaman K."/>
            <person name="Thomas B.C."/>
            <person name="Malmstrom R."/>
            <person name="Stieglmeier M."/>
            <person name="Klingl A."/>
            <person name="Woyke T."/>
            <person name="Ryan C.M."/>
            <person name="Banfield J.F."/>
        </authorList>
    </citation>
    <scope>NUCLEOTIDE SEQUENCE [LARGE SCALE GENOMIC DNA]</scope>
</reference>